<dbReference type="Proteomes" id="UP000308549">
    <property type="component" value="Unassembled WGS sequence"/>
</dbReference>
<organism evidence="2 3">
    <name type="scientific">Salinomyces thailandicus</name>
    <dbReference type="NCBI Taxonomy" id="706561"/>
    <lineage>
        <taxon>Eukaryota</taxon>
        <taxon>Fungi</taxon>
        <taxon>Dikarya</taxon>
        <taxon>Ascomycota</taxon>
        <taxon>Pezizomycotina</taxon>
        <taxon>Dothideomycetes</taxon>
        <taxon>Dothideomycetidae</taxon>
        <taxon>Mycosphaerellales</taxon>
        <taxon>Teratosphaeriaceae</taxon>
        <taxon>Salinomyces</taxon>
    </lineage>
</organism>
<feature type="compositionally biased region" description="Basic and acidic residues" evidence="1">
    <location>
        <begin position="371"/>
        <end position="383"/>
    </location>
</feature>
<name>A0A4U0TQZ6_9PEZI</name>
<keyword evidence="3" id="KW-1185">Reference proteome</keyword>
<proteinExistence type="predicted"/>
<evidence type="ECO:0000313" key="3">
    <source>
        <dbReference type="Proteomes" id="UP000308549"/>
    </source>
</evidence>
<dbReference type="PANTHER" id="PTHR11440">
    <property type="entry name" value="LECITHIN-CHOLESTEROL ACYLTRANSFERASE-RELATED"/>
    <property type="match status" value="1"/>
</dbReference>
<feature type="compositionally biased region" description="Polar residues" evidence="1">
    <location>
        <begin position="297"/>
        <end position="321"/>
    </location>
</feature>
<feature type="region of interest" description="Disordered" evidence="1">
    <location>
        <begin position="686"/>
        <end position="751"/>
    </location>
</feature>
<evidence type="ECO:0000313" key="2">
    <source>
        <dbReference type="EMBL" id="TKA24467.1"/>
    </source>
</evidence>
<feature type="region of interest" description="Disordered" evidence="1">
    <location>
        <begin position="206"/>
        <end position="326"/>
    </location>
</feature>
<feature type="compositionally biased region" description="Low complexity" evidence="1">
    <location>
        <begin position="723"/>
        <end position="735"/>
    </location>
</feature>
<dbReference type="SUPFAM" id="SSF53474">
    <property type="entry name" value="alpha/beta-Hydrolases"/>
    <property type="match status" value="1"/>
</dbReference>
<evidence type="ECO:0000256" key="1">
    <source>
        <dbReference type="SAM" id="MobiDB-lite"/>
    </source>
</evidence>
<feature type="region of interest" description="Disordered" evidence="1">
    <location>
        <begin position="1"/>
        <end position="26"/>
    </location>
</feature>
<feature type="region of interest" description="Disordered" evidence="1">
    <location>
        <begin position="371"/>
        <end position="413"/>
    </location>
</feature>
<dbReference type="AlphaFoldDB" id="A0A4U0TQZ6"/>
<gene>
    <name evidence="2" type="ORF">B0A50_06624</name>
</gene>
<feature type="compositionally biased region" description="Polar residues" evidence="1">
    <location>
        <begin position="696"/>
        <end position="708"/>
    </location>
</feature>
<dbReference type="Gene3D" id="3.40.50.1820">
    <property type="entry name" value="alpha/beta hydrolase"/>
    <property type="match status" value="1"/>
</dbReference>
<feature type="compositionally biased region" description="Polar residues" evidence="1">
    <location>
        <begin position="140"/>
        <end position="153"/>
    </location>
</feature>
<feature type="compositionally biased region" description="Basic and acidic residues" evidence="1">
    <location>
        <begin position="216"/>
        <end position="235"/>
    </location>
</feature>
<dbReference type="EMBL" id="NAJL01000043">
    <property type="protein sequence ID" value="TKA24467.1"/>
    <property type="molecule type" value="Genomic_DNA"/>
</dbReference>
<reference evidence="2 3" key="1">
    <citation type="submission" date="2017-03" db="EMBL/GenBank/DDBJ databases">
        <title>Genomes of endolithic fungi from Antarctica.</title>
        <authorList>
            <person name="Coleine C."/>
            <person name="Masonjones S."/>
            <person name="Stajich J.E."/>
        </authorList>
    </citation>
    <scope>NUCLEOTIDE SEQUENCE [LARGE SCALE GENOMIC DNA]</scope>
    <source>
        <strain evidence="2 3">CCFEE 6315</strain>
    </source>
</reference>
<feature type="region of interest" description="Disordered" evidence="1">
    <location>
        <begin position="92"/>
        <end position="194"/>
    </location>
</feature>
<comment type="caution">
    <text evidence="2">The sequence shown here is derived from an EMBL/GenBank/DDBJ whole genome shotgun (WGS) entry which is preliminary data.</text>
</comment>
<feature type="compositionally biased region" description="Basic and acidic residues" evidence="1">
    <location>
        <begin position="255"/>
        <end position="279"/>
    </location>
</feature>
<accession>A0A4U0TQZ6</accession>
<dbReference type="OrthoDB" id="10250441at2759"/>
<protein>
    <submittedName>
        <fullName evidence="2">Uncharacterized protein</fullName>
    </submittedName>
</protein>
<sequence>MTNPATNGTLRVPPTDRDPPRSLAGIGFNSILANDQGTSSEDELADGQRIQPEDARTAIGVSISQEQTRLISPRTPAVEKQAAIEEEGGFFGGAVADLGEDGTAEEPAVTQEAEAEAVLARPPPSDLDSAGAVPGKRTKQTTTDRVPVPQSSEVRLPSPWRSQPKRNWQTRSVLRDGRISGRKRSSSGPDTMLGNWQKAFMSSLPSVPKNFLPFQSHDERVEQPSLGIEKERPVTHDPIASSWNERQESPMLSRHPSDSDSKKLHLSDSDSTSREKTEADGMLGDRPANLEFETIRSRPSQLRRSTSDNSMITHRTMSRVSSLGDDSRWDNVQEQVNSRVKAIRDSWQDSNIRLPSLPSISFRADFFRERSNSHANKQSHESSPKPTDPMTRTPYHSTRAAMNDANPGRAAASHPHFNNAMEQLEGDVVILGGYRGSILRSAEPPHRQVWVPIKVGLNIRKVDLEVGLEEDADERATEKIIPGGMLSHIGPVDISRRLFKRLRNCENARSGKLRVRDWGYDWRLSPTYLSKQLQKFLESLPSNQPGVPKEKRGALVVAHSLGGLITRHAVNQRPELFSGVVYAGVPNTCVNILGPMRNGDEVLLSSRVLTAQVNFTIRTSFALLPLDGRCFFDKETKEEYHVDFFDPQTWIDYRLSPCVARPLPPLNPQPKSSGLTGYVSSVTNSLPSFPMPGRKNSISRSSRPSTDPTKAITASGAAEPDLSSSGAASSAQAQAEGNIDPTASGGDPGIDQAATARTAVTLSRDQAYTYLARTLASVKKFKQQLAYNPEHSARNAYPPVAVIYGKSTPTVYGAKVSGREGIKHADAYDELAFASGDGVVLARAAMVPEGYRTVRGGVVSSDRGHITLLGDLEVVGRCLEVVIGARRKGVGLVDRKA</sequence>
<dbReference type="InterPro" id="IPR029058">
    <property type="entry name" value="AB_hydrolase_fold"/>
</dbReference>